<dbReference type="Proteomes" id="UP000054266">
    <property type="component" value="Unassembled WGS sequence"/>
</dbReference>
<feature type="region of interest" description="Disordered" evidence="2">
    <location>
        <begin position="79"/>
        <end position="99"/>
    </location>
</feature>
<keyword evidence="1" id="KW-0175">Coiled coil</keyword>
<reference evidence="3 4" key="1">
    <citation type="submission" date="2015-01" db="EMBL/GenBank/DDBJ databases">
        <title>The Genome Sequence of Capronia semiimmersa CBS27337.</title>
        <authorList>
            <consortium name="The Broad Institute Genomics Platform"/>
            <person name="Cuomo C."/>
            <person name="de Hoog S."/>
            <person name="Gorbushina A."/>
            <person name="Stielow B."/>
            <person name="Teixiera M."/>
            <person name="Abouelleil A."/>
            <person name="Chapman S.B."/>
            <person name="Priest M."/>
            <person name="Young S.K."/>
            <person name="Wortman J."/>
            <person name="Nusbaum C."/>
            <person name="Birren B."/>
        </authorList>
    </citation>
    <scope>NUCLEOTIDE SEQUENCE [LARGE SCALE GENOMIC DNA]</scope>
    <source>
        <strain evidence="3 4">CBS 27337</strain>
    </source>
</reference>
<protein>
    <submittedName>
        <fullName evidence="3">Uncharacterized protein</fullName>
    </submittedName>
</protein>
<feature type="region of interest" description="Disordered" evidence="2">
    <location>
        <begin position="151"/>
        <end position="254"/>
    </location>
</feature>
<dbReference type="HOGENOM" id="CLU_930658_0_0_1"/>
<name>A0A0D2FQY7_9EURO</name>
<dbReference type="EMBL" id="KN846957">
    <property type="protein sequence ID" value="KIW70763.1"/>
    <property type="molecule type" value="Genomic_DNA"/>
</dbReference>
<feature type="compositionally biased region" description="Polar residues" evidence="2">
    <location>
        <begin position="195"/>
        <end position="204"/>
    </location>
</feature>
<feature type="region of interest" description="Disordered" evidence="2">
    <location>
        <begin position="274"/>
        <end position="299"/>
    </location>
</feature>
<keyword evidence="4" id="KW-1185">Reference proteome</keyword>
<accession>A0A0D2FQY7</accession>
<gene>
    <name evidence="3" type="ORF">PV04_03004</name>
</gene>
<dbReference type="AlphaFoldDB" id="A0A0D2FQY7"/>
<evidence type="ECO:0000313" key="4">
    <source>
        <dbReference type="Proteomes" id="UP000054266"/>
    </source>
</evidence>
<proteinExistence type="predicted"/>
<feature type="region of interest" description="Disordered" evidence="2">
    <location>
        <begin position="112"/>
        <end position="136"/>
    </location>
</feature>
<organism evidence="3 4">
    <name type="scientific">Phialophora macrospora</name>
    <dbReference type="NCBI Taxonomy" id="1851006"/>
    <lineage>
        <taxon>Eukaryota</taxon>
        <taxon>Fungi</taxon>
        <taxon>Dikarya</taxon>
        <taxon>Ascomycota</taxon>
        <taxon>Pezizomycotina</taxon>
        <taxon>Eurotiomycetes</taxon>
        <taxon>Chaetothyriomycetidae</taxon>
        <taxon>Chaetothyriales</taxon>
        <taxon>Herpotrichiellaceae</taxon>
        <taxon>Phialophora</taxon>
    </lineage>
</organism>
<evidence type="ECO:0000256" key="2">
    <source>
        <dbReference type="SAM" id="MobiDB-lite"/>
    </source>
</evidence>
<feature type="compositionally biased region" description="Polar residues" evidence="2">
    <location>
        <begin position="175"/>
        <end position="189"/>
    </location>
</feature>
<sequence>MDSNERDRTKRELARLELEQRQLAIDNRRLELEQRQWAIDNRRLGLEEQLAMFGCKVIDANNPVAIYLNIGNDEAKVRVEQHGQSRSARPNDGSVHPTVTEEITIDRQGWLYTGRHPGSEQPINHGAASGGEDRRNPQDLVTLRETSTLKLPAAVARHNHIPISGMSRNRRSATRSHNNGAGIETTSRSPRVPSSALNATQPATQKVRKRVLTDEEQRVGRSANSVREEPQKKRQCIQSGAGRKRQMEGGSLPDRSRVRFISSVFVPRRYAKAMVHPSASRRSRRSQVRGVVKKNVGSR</sequence>
<evidence type="ECO:0000256" key="1">
    <source>
        <dbReference type="SAM" id="Coils"/>
    </source>
</evidence>
<evidence type="ECO:0000313" key="3">
    <source>
        <dbReference type="EMBL" id="KIW70763.1"/>
    </source>
</evidence>
<feature type="coiled-coil region" evidence="1">
    <location>
        <begin position="6"/>
        <end position="33"/>
    </location>
</feature>